<comment type="caution">
    <text evidence="2">The sequence shown here is derived from an EMBL/GenBank/DDBJ whole genome shotgun (WGS) entry which is preliminary data.</text>
</comment>
<dbReference type="AlphaFoldDB" id="A0AAD5N6G7"/>
<sequence length="124" mass="13767">MTRHKAGAFMISFLATISTAFGCGVMPAGQVSTRSFTVSGFTLPVAMAYVGKPEVRTRVPRIAANREGAQGIVSRLLMQTLSSQLLNFKFAFQFSEKLWKVSLNFETLHQTSSFARFCQIVFFN</sequence>
<name>A0AAD5N6G7_PARTN</name>
<evidence type="ECO:0000313" key="2">
    <source>
        <dbReference type="EMBL" id="KAJ1361189.1"/>
    </source>
</evidence>
<reference evidence="2" key="1">
    <citation type="submission" date="2021-06" db="EMBL/GenBank/DDBJ databases">
        <title>Parelaphostrongylus tenuis whole genome reference sequence.</title>
        <authorList>
            <person name="Garwood T.J."/>
            <person name="Larsen P.A."/>
            <person name="Fountain-Jones N.M."/>
            <person name="Garbe J.R."/>
            <person name="Macchietto M.G."/>
            <person name="Kania S.A."/>
            <person name="Gerhold R.W."/>
            <person name="Richards J.E."/>
            <person name="Wolf T.M."/>
        </authorList>
    </citation>
    <scope>NUCLEOTIDE SEQUENCE</scope>
    <source>
        <strain evidence="2">MNPRO001-30</strain>
        <tissue evidence="2">Meninges</tissue>
    </source>
</reference>
<protein>
    <submittedName>
        <fullName evidence="2">Uncharacterized protein</fullName>
    </submittedName>
</protein>
<dbReference type="EMBL" id="JAHQIW010004129">
    <property type="protein sequence ID" value="KAJ1361189.1"/>
    <property type="molecule type" value="Genomic_DNA"/>
</dbReference>
<evidence type="ECO:0000256" key="1">
    <source>
        <dbReference type="SAM" id="SignalP"/>
    </source>
</evidence>
<dbReference type="PROSITE" id="PS51257">
    <property type="entry name" value="PROKAR_LIPOPROTEIN"/>
    <property type="match status" value="1"/>
</dbReference>
<keyword evidence="3" id="KW-1185">Reference proteome</keyword>
<keyword evidence="1" id="KW-0732">Signal</keyword>
<organism evidence="2 3">
    <name type="scientific">Parelaphostrongylus tenuis</name>
    <name type="common">Meningeal worm</name>
    <dbReference type="NCBI Taxonomy" id="148309"/>
    <lineage>
        <taxon>Eukaryota</taxon>
        <taxon>Metazoa</taxon>
        <taxon>Ecdysozoa</taxon>
        <taxon>Nematoda</taxon>
        <taxon>Chromadorea</taxon>
        <taxon>Rhabditida</taxon>
        <taxon>Rhabditina</taxon>
        <taxon>Rhabditomorpha</taxon>
        <taxon>Strongyloidea</taxon>
        <taxon>Metastrongylidae</taxon>
        <taxon>Parelaphostrongylus</taxon>
    </lineage>
</organism>
<dbReference type="Proteomes" id="UP001196413">
    <property type="component" value="Unassembled WGS sequence"/>
</dbReference>
<proteinExistence type="predicted"/>
<evidence type="ECO:0000313" key="3">
    <source>
        <dbReference type="Proteomes" id="UP001196413"/>
    </source>
</evidence>
<accession>A0AAD5N6G7</accession>
<feature type="chain" id="PRO_5041897792" evidence="1">
    <location>
        <begin position="23"/>
        <end position="124"/>
    </location>
</feature>
<gene>
    <name evidence="2" type="ORF">KIN20_020384</name>
</gene>
<feature type="signal peptide" evidence="1">
    <location>
        <begin position="1"/>
        <end position="22"/>
    </location>
</feature>